<feature type="transmembrane region" description="Helical" evidence="7">
    <location>
        <begin position="29"/>
        <end position="62"/>
    </location>
</feature>
<keyword evidence="3" id="KW-0445">Lipid transport</keyword>
<dbReference type="CDD" id="cd00030">
    <property type="entry name" value="C2"/>
    <property type="match status" value="2"/>
</dbReference>
<keyword evidence="7" id="KW-0812">Transmembrane</keyword>
<dbReference type="InterPro" id="IPR000008">
    <property type="entry name" value="C2_dom"/>
</dbReference>
<sequence>MCPLKFKEKNKISPEEQLQTQRLNRDMGYFYLFVASIVAIAWLLGAFGFSFIWTLGLIGILFSIWKTKLFNLIRKISSLEQLAVHRKRALRQNETAEWLNFLFNRWWVFSSTSIQDLVKRRLDDRMMNIKPAFLKQLELLTFSLGINTPTVRHIRVFEYAEGVPRGSKTLAWLDITKPPPGLENKSSFKVVVEVDVDMISEDFRMIFKVGLGARNIGFNVAIEELTIRGTLQINLDMSMDTPFPHFSKATVYFTETPDVWFNISVMGGLQVMEMPLLKTWIHTHVKEGITKALVDPAKLDVSLASVGPVQYQRSMVKRQCAQGVLTIHIKGYPKPNIDNGLDDVVYTVLRLSDHKRQCPEVYDSQNWEDLCSFLVSDLATDKLHLKYKCKRLLTSVTLEEHEILLSQYPFQIKGEVDTILENKDGSKLYLSLQYTPLAPIKLESSIKDEQVIKDVAGVLYVHIHGATNLLAADKNGTSDPYCVVFSERRRIVTTPYVPRSLNPRWETYSEFFVKDFTKTKLSFYVFDWDGRNIIDDDFLGCAFLDVHQDKWIRNTANEWIHQKENFCIRKALSLGNDRPSSGFVADKSLGYVIVSVIFRPVPSVAKSENYQPFQTNFSQKLYVEDKVSPQSMSPSQIEPINSDNKDQAENKNSRQSLAFIEKYLEGKTFVDFKIIQAKNLESKDRNGFSDPFCEVMLGKKKLFKTSVKKKTLFPIWNESATLELPDDNNTTIELVLSDKDLIYDDFLGNLTLTVSKMKEMSLNGHPEWFPLTKCKSGSLQLQCTVTSKDTLENGKAENVSSEELNHDVSKSKTTKSPTQSSLQEESSYGRSSSDTHIASPGSSRSVLKSNNHLNRKTSLTRTVSHNFLRQQNARWSLLGSSIVNFRKASTTLQPSASINSIGPACYPPEDGSSLDGSILSADKYYSVSGTVVQGRHLMLLEGDVYCKVRLQTNHLSNARTKLRSSGRILGRSTTVKAQLEPQFNLNFEVDRGAGVSAEALLVFDMKKATKEHLASKAFTIRELLGENESGTVRKWLTLNNNIELEVELVHGKPDSNHQKKPGIFRNFSFRKDKQH</sequence>
<dbReference type="CDD" id="cd21669">
    <property type="entry name" value="SMP_SF"/>
    <property type="match status" value="1"/>
</dbReference>
<dbReference type="GO" id="GO:0006869">
    <property type="term" value="P:lipid transport"/>
    <property type="evidence" value="ECO:0007669"/>
    <property type="project" value="UniProtKB-KW"/>
</dbReference>
<dbReference type="PANTHER" id="PTHR46980">
    <property type="entry name" value="TRICALBIN-1-RELATED"/>
    <property type="match status" value="1"/>
</dbReference>
<dbReference type="PROSITE" id="PS50004">
    <property type="entry name" value="C2"/>
    <property type="match status" value="2"/>
</dbReference>
<evidence type="ECO:0000313" key="11">
    <source>
        <dbReference type="RefSeq" id="XP_036359562.1"/>
    </source>
</evidence>
<dbReference type="PROSITE" id="PS51847">
    <property type="entry name" value="SMP"/>
    <property type="match status" value="1"/>
</dbReference>
<feature type="compositionally biased region" description="Polar residues" evidence="6">
    <location>
        <begin position="822"/>
        <end position="854"/>
    </location>
</feature>
<dbReference type="Proteomes" id="UP000515154">
    <property type="component" value="Linkage group LG6"/>
</dbReference>
<keyword evidence="4" id="KW-0446">Lipid-binding</keyword>
<feature type="region of interest" description="Disordered" evidence="6">
    <location>
        <begin position="794"/>
        <end position="854"/>
    </location>
</feature>
<dbReference type="InterPro" id="IPR031468">
    <property type="entry name" value="SMP_LBD"/>
</dbReference>
<evidence type="ECO:0000256" key="4">
    <source>
        <dbReference type="ARBA" id="ARBA00023121"/>
    </source>
</evidence>
<dbReference type="InterPro" id="IPR052455">
    <property type="entry name" value="Tricalbin_domain"/>
</dbReference>
<evidence type="ECO:0000256" key="1">
    <source>
        <dbReference type="ARBA" id="ARBA00004370"/>
    </source>
</evidence>
<dbReference type="KEGG" id="osn:115212982"/>
<feature type="region of interest" description="Disordered" evidence="6">
    <location>
        <begin position="630"/>
        <end position="651"/>
    </location>
</feature>
<evidence type="ECO:0000313" key="10">
    <source>
        <dbReference type="Proteomes" id="UP000515154"/>
    </source>
</evidence>
<evidence type="ECO:0000256" key="3">
    <source>
        <dbReference type="ARBA" id="ARBA00023055"/>
    </source>
</evidence>
<dbReference type="PANTHER" id="PTHR46980:SF2">
    <property type="entry name" value="TRICALBIN-1-RELATED"/>
    <property type="match status" value="1"/>
</dbReference>
<feature type="domain" description="C2" evidence="8">
    <location>
        <begin position="653"/>
        <end position="769"/>
    </location>
</feature>
<evidence type="ECO:0000259" key="8">
    <source>
        <dbReference type="PROSITE" id="PS50004"/>
    </source>
</evidence>
<name>A0A7E6EXT9_9MOLL</name>
<dbReference type="GO" id="GO:0016020">
    <property type="term" value="C:membrane"/>
    <property type="evidence" value="ECO:0007669"/>
    <property type="project" value="UniProtKB-SubCell"/>
</dbReference>
<protein>
    <submittedName>
        <fullName evidence="11">Uncharacterized protein LOC115212982 isoform X1</fullName>
    </submittedName>
</protein>
<dbReference type="Pfam" id="PF00168">
    <property type="entry name" value="C2"/>
    <property type="match status" value="2"/>
</dbReference>
<dbReference type="InterPro" id="IPR035892">
    <property type="entry name" value="C2_domain_sf"/>
</dbReference>
<feature type="compositionally biased region" description="Polar residues" evidence="6">
    <location>
        <begin position="630"/>
        <end position="642"/>
    </location>
</feature>
<gene>
    <name evidence="11" type="primary">LOC115212982</name>
</gene>
<feature type="domain" description="SMP-LTD" evidence="9">
    <location>
        <begin position="92"/>
        <end position="304"/>
    </location>
</feature>
<evidence type="ECO:0000256" key="6">
    <source>
        <dbReference type="SAM" id="MobiDB-lite"/>
    </source>
</evidence>
<dbReference type="SMART" id="SM00239">
    <property type="entry name" value="C2"/>
    <property type="match status" value="3"/>
</dbReference>
<keyword evidence="10" id="KW-1185">Reference proteome</keyword>
<proteinExistence type="predicted"/>
<evidence type="ECO:0000259" key="9">
    <source>
        <dbReference type="PROSITE" id="PS51847"/>
    </source>
</evidence>
<evidence type="ECO:0000256" key="2">
    <source>
        <dbReference type="ARBA" id="ARBA00022448"/>
    </source>
</evidence>
<dbReference type="RefSeq" id="XP_036359562.1">
    <property type="nucleotide sequence ID" value="XM_036503669.1"/>
</dbReference>
<dbReference type="Pfam" id="PF25669">
    <property type="entry name" value="SMP_MUG190-like"/>
    <property type="match status" value="1"/>
</dbReference>
<keyword evidence="2" id="KW-0813">Transport</keyword>
<organism evidence="10 11">
    <name type="scientific">Octopus sinensis</name>
    <name type="common">East Asian common octopus</name>
    <dbReference type="NCBI Taxonomy" id="2607531"/>
    <lineage>
        <taxon>Eukaryota</taxon>
        <taxon>Metazoa</taxon>
        <taxon>Spiralia</taxon>
        <taxon>Lophotrochozoa</taxon>
        <taxon>Mollusca</taxon>
        <taxon>Cephalopoda</taxon>
        <taxon>Coleoidea</taxon>
        <taxon>Octopodiformes</taxon>
        <taxon>Octopoda</taxon>
        <taxon>Incirrata</taxon>
        <taxon>Octopodidae</taxon>
        <taxon>Octopus</taxon>
    </lineage>
</organism>
<keyword evidence="5 7" id="KW-0472">Membrane</keyword>
<evidence type="ECO:0000256" key="7">
    <source>
        <dbReference type="SAM" id="Phobius"/>
    </source>
</evidence>
<dbReference type="SUPFAM" id="SSF49562">
    <property type="entry name" value="C2 domain (Calcium/lipid-binding domain, CaLB)"/>
    <property type="match status" value="2"/>
</dbReference>
<keyword evidence="7" id="KW-1133">Transmembrane helix</keyword>
<dbReference type="AlphaFoldDB" id="A0A7E6EXT9"/>
<evidence type="ECO:0000256" key="5">
    <source>
        <dbReference type="ARBA" id="ARBA00023136"/>
    </source>
</evidence>
<reference evidence="11" key="1">
    <citation type="submission" date="2025-08" db="UniProtKB">
        <authorList>
            <consortium name="RefSeq"/>
        </authorList>
    </citation>
    <scope>IDENTIFICATION</scope>
</reference>
<accession>A0A7E6EXT9</accession>
<comment type="subcellular location">
    <subcellularLocation>
        <location evidence="1">Membrane</location>
    </subcellularLocation>
</comment>
<dbReference type="Gene3D" id="2.60.40.150">
    <property type="entry name" value="C2 domain"/>
    <property type="match status" value="2"/>
</dbReference>
<feature type="domain" description="C2" evidence="8">
    <location>
        <begin position="438"/>
        <end position="560"/>
    </location>
</feature>
<dbReference type="GO" id="GO:0008289">
    <property type="term" value="F:lipid binding"/>
    <property type="evidence" value="ECO:0007669"/>
    <property type="project" value="UniProtKB-KW"/>
</dbReference>